<proteinExistence type="predicted"/>
<dbReference type="Proteomes" id="UP000243494">
    <property type="component" value="Unassembled WGS sequence"/>
</dbReference>
<gene>
    <name evidence="2" type="ORF">CHF27_004065</name>
</gene>
<keyword evidence="1" id="KW-0472">Membrane</keyword>
<feature type="transmembrane region" description="Helical" evidence="1">
    <location>
        <begin position="15"/>
        <end position="35"/>
    </location>
</feature>
<keyword evidence="1" id="KW-0812">Transmembrane</keyword>
<reference evidence="2 3" key="1">
    <citation type="journal article" date="2017" name="Genome Announc.">
        <title>Draft Genome Sequence of Romboutsia maritimum sp. nov. Strain CCRI-22766(T), Isolated from Coastal Estuarine Mud.</title>
        <authorList>
            <person name="Maheux A.F."/>
            <person name="Boudreau D.K."/>
            <person name="Berube E."/>
            <person name="Boissinot M."/>
            <person name="Raymond F."/>
            <person name="Brodeur S."/>
            <person name="Corbeil J."/>
            <person name="Brightwell G."/>
            <person name="Broda D."/>
            <person name="Omar R.F."/>
            <person name="Bergeron M.G."/>
        </authorList>
    </citation>
    <scope>NUCLEOTIDE SEQUENCE [LARGE SCALE GENOMIC DNA]</scope>
    <source>
        <strain evidence="2 3">CCRI-22766</strain>
    </source>
</reference>
<keyword evidence="1" id="KW-1133">Transmembrane helix</keyword>
<accession>A0A371IUW7</accession>
<dbReference type="AlphaFoldDB" id="A0A371IUW7"/>
<keyword evidence="3" id="KW-1185">Reference proteome</keyword>
<evidence type="ECO:0000313" key="3">
    <source>
        <dbReference type="Proteomes" id="UP000243494"/>
    </source>
</evidence>
<dbReference type="Pfam" id="PF11346">
    <property type="entry name" value="DUF3149"/>
    <property type="match status" value="1"/>
</dbReference>
<name>A0A371IUW7_9FIRM</name>
<evidence type="ECO:0000256" key="1">
    <source>
        <dbReference type="SAM" id="Phobius"/>
    </source>
</evidence>
<comment type="caution">
    <text evidence="2">The sequence shown here is derived from an EMBL/GenBank/DDBJ whole genome shotgun (WGS) entry which is preliminary data.</text>
</comment>
<dbReference type="EMBL" id="NOJZ02000004">
    <property type="protein sequence ID" value="RDY24265.1"/>
    <property type="molecule type" value="Genomic_DNA"/>
</dbReference>
<sequence length="48" mass="5675">MFVKNYLKNLMSNKYILISSVLTIAIILGILIFIFTPFKELPFIYNEF</sequence>
<organism evidence="2 3">
    <name type="scientific">Romboutsia maritimum</name>
    <dbReference type="NCBI Taxonomy" id="2020948"/>
    <lineage>
        <taxon>Bacteria</taxon>
        <taxon>Bacillati</taxon>
        <taxon>Bacillota</taxon>
        <taxon>Clostridia</taxon>
        <taxon>Peptostreptococcales</taxon>
        <taxon>Peptostreptococcaceae</taxon>
        <taxon>Romboutsia</taxon>
    </lineage>
</organism>
<dbReference type="InterPro" id="IPR021494">
    <property type="entry name" value="DUF3149"/>
</dbReference>
<evidence type="ECO:0000313" key="2">
    <source>
        <dbReference type="EMBL" id="RDY24265.1"/>
    </source>
</evidence>
<protein>
    <submittedName>
        <fullName evidence="2">DUF3149 domain-containing protein</fullName>
    </submittedName>
</protein>